<evidence type="ECO:0000256" key="8">
    <source>
        <dbReference type="ARBA" id="ARBA00023180"/>
    </source>
</evidence>
<evidence type="ECO:0008006" key="14">
    <source>
        <dbReference type="Google" id="ProtNLM"/>
    </source>
</evidence>
<comment type="subcellular location">
    <subcellularLocation>
        <location evidence="1">Cell membrane</location>
        <topology evidence="1">Single-pass type I membrane protein</topology>
    </subcellularLocation>
</comment>
<keyword evidence="3 10" id="KW-0812">Transmembrane</keyword>
<dbReference type="Gene3D" id="2.60.40.10">
    <property type="entry name" value="Immunoglobulins"/>
    <property type="match status" value="1"/>
</dbReference>
<evidence type="ECO:0000313" key="13">
    <source>
        <dbReference type="Proteomes" id="UP000824782"/>
    </source>
</evidence>
<evidence type="ECO:0000256" key="1">
    <source>
        <dbReference type="ARBA" id="ARBA00004251"/>
    </source>
</evidence>
<keyword evidence="5 10" id="KW-1133">Transmembrane helix</keyword>
<dbReference type="EMBL" id="WNYA01000008">
    <property type="protein sequence ID" value="KAG8558794.1"/>
    <property type="molecule type" value="Genomic_DNA"/>
</dbReference>
<evidence type="ECO:0000256" key="10">
    <source>
        <dbReference type="SAM" id="Phobius"/>
    </source>
</evidence>
<evidence type="ECO:0000256" key="5">
    <source>
        <dbReference type="ARBA" id="ARBA00022989"/>
    </source>
</evidence>
<protein>
    <recommendedName>
        <fullName evidence="14">Inducible T-cell costimulator</fullName>
    </recommendedName>
</protein>
<sequence length="224" mass="25377">MSSKTTFVMNALLVGFLLLNSLQVSGQTTENNNICPHIVVASPMAEVELCQYSTSMGSKFNLTLEKLDDRNESCLLYNSGSELKLQNRTNKTQCHFFKMGGTFFLSLINIEKENAGNYICYNTKIFPPPFKNSIVNRTLLYVLENSGKPSACPIYSFVETWVLIGISVFLFVCFMVLLFISSKKKVSFNQHCRECKARNIELTKEQNGEYMHMASVPLARCKVR</sequence>
<dbReference type="GO" id="GO:0031295">
    <property type="term" value="P:T cell costimulation"/>
    <property type="evidence" value="ECO:0007669"/>
    <property type="project" value="InterPro"/>
</dbReference>
<evidence type="ECO:0000256" key="2">
    <source>
        <dbReference type="ARBA" id="ARBA00022475"/>
    </source>
</evidence>
<keyword evidence="13" id="KW-1185">Reference proteome</keyword>
<keyword evidence="4 11" id="KW-0732">Signal</keyword>
<dbReference type="Proteomes" id="UP000824782">
    <property type="component" value="Unassembled WGS sequence"/>
</dbReference>
<dbReference type="PANTHER" id="PTHR20904:SF0">
    <property type="entry name" value="INDUCIBLE T-CELL COSTIMULATOR"/>
    <property type="match status" value="1"/>
</dbReference>
<accession>A0AAV7AFJ3</accession>
<proteinExistence type="predicted"/>
<keyword evidence="7" id="KW-1015">Disulfide bond</keyword>
<comment type="caution">
    <text evidence="12">The sequence shown here is derived from an EMBL/GenBank/DDBJ whole genome shotgun (WGS) entry which is preliminary data.</text>
</comment>
<dbReference type="InterPro" id="IPR013783">
    <property type="entry name" value="Ig-like_fold"/>
</dbReference>
<organism evidence="12 13">
    <name type="scientific">Engystomops pustulosus</name>
    <name type="common">Tungara frog</name>
    <name type="synonym">Physalaemus pustulosus</name>
    <dbReference type="NCBI Taxonomy" id="76066"/>
    <lineage>
        <taxon>Eukaryota</taxon>
        <taxon>Metazoa</taxon>
        <taxon>Chordata</taxon>
        <taxon>Craniata</taxon>
        <taxon>Vertebrata</taxon>
        <taxon>Euteleostomi</taxon>
        <taxon>Amphibia</taxon>
        <taxon>Batrachia</taxon>
        <taxon>Anura</taxon>
        <taxon>Neobatrachia</taxon>
        <taxon>Hyloidea</taxon>
        <taxon>Leptodactylidae</taxon>
        <taxon>Leiuperinae</taxon>
        <taxon>Engystomops</taxon>
    </lineage>
</organism>
<feature type="transmembrane region" description="Helical" evidence="10">
    <location>
        <begin position="161"/>
        <end position="180"/>
    </location>
</feature>
<feature type="chain" id="PRO_5043507458" description="Inducible T-cell costimulator" evidence="11">
    <location>
        <begin position="27"/>
        <end position="224"/>
    </location>
</feature>
<evidence type="ECO:0000256" key="6">
    <source>
        <dbReference type="ARBA" id="ARBA00023136"/>
    </source>
</evidence>
<evidence type="ECO:0000256" key="7">
    <source>
        <dbReference type="ARBA" id="ARBA00023157"/>
    </source>
</evidence>
<dbReference type="PANTHER" id="PTHR20904">
    <property type="entry name" value="INDUCIBLE T-CELL COSTIMULATOR ICOS"/>
    <property type="match status" value="1"/>
</dbReference>
<evidence type="ECO:0000313" key="12">
    <source>
        <dbReference type="EMBL" id="KAG8558794.1"/>
    </source>
</evidence>
<evidence type="ECO:0000256" key="3">
    <source>
        <dbReference type="ARBA" id="ARBA00022692"/>
    </source>
</evidence>
<evidence type="ECO:0000256" key="11">
    <source>
        <dbReference type="SAM" id="SignalP"/>
    </source>
</evidence>
<keyword evidence="9" id="KW-0393">Immunoglobulin domain</keyword>
<gene>
    <name evidence="12" type="ORF">GDO81_017154</name>
</gene>
<name>A0AAV7AFJ3_ENGPU</name>
<keyword evidence="8" id="KW-0325">Glycoprotein</keyword>
<dbReference type="GO" id="GO:0005886">
    <property type="term" value="C:plasma membrane"/>
    <property type="evidence" value="ECO:0007669"/>
    <property type="project" value="UniProtKB-SubCell"/>
</dbReference>
<feature type="signal peptide" evidence="11">
    <location>
        <begin position="1"/>
        <end position="26"/>
    </location>
</feature>
<keyword evidence="2" id="KW-1003">Cell membrane</keyword>
<dbReference type="InterPro" id="IPR039943">
    <property type="entry name" value="ICOS"/>
</dbReference>
<evidence type="ECO:0000256" key="4">
    <source>
        <dbReference type="ARBA" id="ARBA00022729"/>
    </source>
</evidence>
<evidence type="ECO:0000256" key="9">
    <source>
        <dbReference type="ARBA" id="ARBA00023319"/>
    </source>
</evidence>
<reference evidence="12" key="1">
    <citation type="thesis" date="2020" institute="ProQuest LLC" country="789 East Eisenhower Parkway, Ann Arbor, MI, USA">
        <title>Comparative Genomics and Chromosome Evolution.</title>
        <authorList>
            <person name="Mudd A.B."/>
        </authorList>
    </citation>
    <scope>NUCLEOTIDE SEQUENCE</scope>
    <source>
        <strain evidence="12">237g6f4</strain>
        <tissue evidence="12">Blood</tissue>
    </source>
</reference>
<keyword evidence="6 10" id="KW-0472">Membrane</keyword>
<dbReference type="AlphaFoldDB" id="A0AAV7AFJ3"/>